<feature type="region of interest" description="Disordered" evidence="1">
    <location>
        <begin position="71"/>
        <end position="110"/>
    </location>
</feature>
<organism evidence="2 3">
    <name type="scientific">Araneus ventricosus</name>
    <name type="common">Orbweaver spider</name>
    <name type="synonym">Epeira ventricosa</name>
    <dbReference type="NCBI Taxonomy" id="182803"/>
    <lineage>
        <taxon>Eukaryota</taxon>
        <taxon>Metazoa</taxon>
        <taxon>Ecdysozoa</taxon>
        <taxon>Arthropoda</taxon>
        <taxon>Chelicerata</taxon>
        <taxon>Arachnida</taxon>
        <taxon>Araneae</taxon>
        <taxon>Araneomorphae</taxon>
        <taxon>Entelegynae</taxon>
        <taxon>Araneoidea</taxon>
        <taxon>Araneidae</taxon>
        <taxon>Araneus</taxon>
    </lineage>
</organism>
<evidence type="ECO:0000313" key="3">
    <source>
        <dbReference type="Proteomes" id="UP000499080"/>
    </source>
</evidence>
<reference evidence="2 3" key="1">
    <citation type="journal article" date="2019" name="Sci. Rep.">
        <title>Orb-weaving spider Araneus ventricosus genome elucidates the spidroin gene catalogue.</title>
        <authorList>
            <person name="Kono N."/>
            <person name="Nakamura H."/>
            <person name="Ohtoshi R."/>
            <person name="Moran D.A.P."/>
            <person name="Shinohara A."/>
            <person name="Yoshida Y."/>
            <person name="Fujiwara M."/>
            <person name="Mori M."/>
            <person name="Tomita M."/>
            <person name="Arakawa K."/>
        </authorList>
    </citation>
    <scope>NUCLEOTIDE SEQUENCE [LARGE SCALE GENOMIC DNA]</scope>
</reference>
<comment type="caution">
    <text evidence="2">The sequence shown here is derived from an EMBL/GenBank/DDBJ whole genome shotgun (WGS) entry which is preliminary data.</text>
</comment>
<dbReference type="OrthoDB" id="3263820at2759"/>
<gene>
    <name evidence="2" type="ORF">AVEN_51856_1</name>
</gene>
<dbReference type="EMBL" id="BGPR01002982">
    <property type="protein sequence ID" value="GBM82011.1"/>
    <property type="molecule type" value="Genomic_DNA"/>
</dbReference>
<dbReference type="AlphaFoldDB" id="A0A4Y2IVT2"/>
<feature type="compositionally biased region" description="Basic and acidic residues" evidence="1">
    <location>
        <begin position="95"/>
        <end position="110"/>
    </location>
</feature>
<sequence length="110" mass="12459">MVWDGTEIVLVESKMNSVLYQDTLPGSLLPVTPLITTEDWTLQQINASDVYSVLYKVLYEAESEKNFSMVISESRPESNGRPSGHSGSRFLQEGRQYRSKPDLKTEIKNC</sequence>
<evidence type="ECO:0000313" key="2">
    <source>
        <dbReference type="EMBL" id="GBM82011.1"/>
    </source>
</evidence>
<protein>
    <submittedName>
        <fullName evidence="2">Uncharacterized protein</fullName>
    </submittedName>
</protein>
<keyword evidence="3" id="KW-1185">Reference proteome</keyword>
<proteinExistence type="predicted"/>
<evidence type="ECO:0000256" key="1">
    <source>
        <dbReference type="SAM" id="MobiDB-lite"/>
    </source>
</evidence>
<accession>A0A4Y2IVT2</accession>
<dbReference type="Proteomes" id="UP000499080">
    <property type="component" value="Unassembled WGS sequence"/>
</dbReference>
<name>A0A4Y2IVT2_ARAVE</name>